<feature type="transmembrane region" description="Helical" evidence="1">
    <location>
        <begin position="56"/>
        <end position="75"/>
    </location>
</feature>
<dbReference type="EMBL" id="SMCQ01000005">
    <property type="protein sequence ID" value="TCW01027.1"/>
    <property type="molecule type" value="Genomic_DNA"/>
</dbReference>
<organism evidence="2 3">
    <name type="scientific">Longibaculum muris</name>
    <dbReference type="NCBI Taxonomy" id="1796628"/>
    <lineage>
        <taxon>Bacteria</taxon>
        <taxon>Bacillati</taxon>
        <taxon>Bacillota</taxon>
        <taxon>Erysipelotrichia</taxon>
        <taxon>Erysipelotrichales</taxon>
        <taxon>Coprobacillaceae</taxon>
        <taxon>Longibaculum</taxon>
    </lineage>
</organism>
<reference evidence="2 3" key="1">
    <citation type="submission" date="2019-03" db="EMBL/GenBank/DDBJ databases">
        <title>Genomic Encyclopedia of Type Strains, Phase IV (KMG-IV): sequencing the most valuable type-strain genomes for metagenomic binning, comparative biology and taxonomic classification.</title>
        <authorList>
            <person name="Goeker M."/>
        </authorList>
    </citation>
    <scope>NUCLEOTIDE SEQUENCE [LARGE SCALE GENOMIC DNA]</scope>
    <source>
        <strain evidence="2 3">DSM 29487</strain>
    </source>
</reference>
<proteinExistence type="predicted"/>
<evidence type="ECO:0000256" key="1">
    <source>
        <dbReference type="SAM" id="Phobius"/>
    </source>
</evidence>
<protein>
    <submittedName>
        <fullName evidence="2">Oligosaccharide repeat unit polymerase</fullName>
    </submittedName>
</protein>
<feature type="transmembrane region" description="Helical" evidence="1">
    <location>
        <begin position="142"/>
        <end position="162"/>
    </location>
</feature>
<feature type="transmembrane region" description="Helical" evidence="1">
    <location>
        <begin position="355"/>
        <end position="375"/>
    </location>
</feature>
<dbReference type="GeneID" id="98914951"/>
<feature type="transmembrane region" description="Helical" evidence="1">
    <location>
        <begin position="95"/>
        <end position="116"/>
    </location>
</feature>
<feature type="transmembrane region" description="Helical" evidence="1">
    <location>
        <begin position="168"/>
        <end position="196"/>
    </location>
</feature>
<keyword evidence="1" id="KW-1133">Transmembrane helix</keyword>
<sequence>MIIVTIIILVFTCVSQGLKKEYMSPLFIFPALWLVVLFLYNLRLYGIYEISLNTEVILFLGIIGFLIGATFFKYVSIKPKDYLYSNKICFKKIKIVFLVVFLLALNFYVPNIIKVLQGTTVNEIKMMLVTGDIDLGGITMQYIVRPFTYIIIAVSTYCMFYRRDQKLLIALGGIFLIFEFFGAGSKTIILYTIFCIALPMTKNITGGIHKHFGEKKIIIILALFLFVFMGSKSVYFYISGCIPMLDKVINTSFYMPNGYAMGFVSFNSVIRLLVKLVSLVGVNLNLPMFEQGNLYIARFEYTTEVGYGLKYNAFHTFIGDFYVDFGIIGVIVFSIMFGMLSMYVYRLYKKTNGSILSHILYCIILYYIAFSLVRFQLSNTFLGLMLIYSLTIVKFITYNTKLSIIKK</sequence>
<evidence type="ECO:0000313" key="3">
    <source>
        <dbReference type="Proteomes" id="UP000295515"/>
    </source>
</evidence>
<dbReference type="NCBIfam" id="TIGR04370">
    <property type="entry name" value="glyco_rpt_poly"/>
    <property type="match status" value="1"/>
</dbReference>
<keyword evidence="1" id="KW-0472">Membrane</keyword>
<dbReference type="Proteomes" id="UP000295515">
    <property type="component" value="Unassembled WGS sequence"/>
</dbReference>
<keyword evidence="1" id="KW-0812">Transmembrane</keyword>
<feature type="transmembrane region" description="Helical" evidence="1">
    <location>
        <begin position="381"/>
        <end position="398"/>
    </location>
</feature>
<dbReference type="RefSeq" id="WP_165973129.1">
    <property type="nucleotide sequence ID" value="NZ_JANKBF010000008.1"/>
</dbReference>
<accession>A0A4R3Z8H0</accession>
<name>A0A4R3Z8H0_9FIRM</name>
<gene>
    <name evidence="2" type="ORF">EDD60_105131</name>
</gene>
<feature type="transmembrane region" description="Helical" evidence="1">
    <location>
        <begin position="217"/>
        <end position="238"/>
    </location>
</feature>
<feature type="transmembrane region" description="Helical" evidence="1">
    <location>
        <begin position="321"/>
        <end position="343"/>
    </location>
</feature>
<feature type="transmembrane region" description="Helical" evidence="1">
    <location>
        <begin position="27"/>
        <end position="44"/>
    </location>
</feature>
<keyword evidence="3" id="KW-1185">Reference proteome</keyword>
<evidence type="ECO:0000313" key="2">
    <source>
        <dbReference type="EMBL" id="TCW01027.1"/>
    </source>
</evidence>
<comment type="caution">
    <text evidence="2">The sequence shown here is derived from an EMBL/GenBank/DDBJ whole genome shotgun (WGS) entry which is preliminary data.</text>
</comment>
<dbReference type="AlphaFoldDB" id="A0A4R3Z8H0"/>